<sequence>EENSPQQPQQQQRPEAVVFASFYNASRRQPLLLASLADGADKSERLRGRGLSYQLSHPALLTKHRVRPLKPPAAAPAETPAWQLIRPRPRRRPTVPLSDLPRRSGSDNDSDDGERGRGPEDDAEETSPIRAVEIESPFFDYMVTDQLHQRRPASRPTSSLSRRSTRRQSLSPQICEVDDESADPPPPPPPPPPSPPPPPPALPPPPPPPPPPQPSAAAEKTVVPQQRTRKTSRGSATEKPQAAVKSPTPLAVQNGAKSSQNNSVSDASKATTETKEQQAAAATATQLQKEQPVERKRRWLTLTELIDCFHCLHVYHKVNTYQYRHSFSDLRGIASASARDSTPSKKSAGTGTGQSREVDRSLQDRGAGPVFLLVDSLEPSEIILSMSVLSRWPESYSVSLAASSARAGGGLDEVQRKPRDPPNPGSYVAELHNWKSPRLGQQFKRVRTSGTKAVSLSLPAGRHCLRLFARAPTAFVCCLASASQLWVGSEEEILPQLKSTPVRQLCWAGRFTRAVADLIAAVDNVGANAG</sequence>
<name>A0A1I8IE60_9PLAT</name>
<proteinExistence type="predicted"/>
<accession>A0A1I8IE60</accession>
<reference evidence="4" key="1">
    <citation type="submission" date="2016-11" db="UniProtKB">
        <authorList>
            <consortium name="WormBaseParasite"/>
        </authorList>
    </citation>
    <scope>IDENTIFICATION</scope>
</reference>
<dbReference type="Proteomes" id="UP000095280">
    <property type="component" value="Unplaced"/>
</dbReference>
<protein>
    <submittedName>
        <fullName evidence="4">PHD-type domain-containing protein</fullName>
    </submittedName>
</protein>
<feature type="compositionally biased region" description="Polar residues" evidence="1">
    <location>
        <begin position="338"/>
        <end position="355"/>
    </location>
</feature>
<feature type="compositionally biased region" description="Polar residues" evidence="1">
    <location>
        <begin position="255"/>
        <end position="268"/>
    </location>
</feature>
<feature type="compositionally biased region" description="Low complexity" evidence="1">
    <location>
        <begin position="277"/>
        <end position="290"/>
    </location>
</feature>
<dbReference type="WBParaSite" id="maker-uti_cns_0011915-snap-gene-0.5-mRNA-1">
    <property type="protein sequence ID" value="maker-uti_cns_0011915-snap-gene-0.5-mRNA-1"/>
    <property type="gene ID" value="maker-uti_cns_0011915-snap-gene-0.5"/>
</dbReference>
<feature type="region of interest" description="Disordered" evidence="1">
    <location>
        <begin position="51"/>
        <end position="293"/>
    </location>
</feature>
<keyword evidence="3" id="KW-1185">Reference proteome</keyword>
<evidence type="ECO:0000259" key="2">
    <source>
        <dbReference type="Pfam" id="PF22068"/>
    </source>
</evidence>
<feature type="compositionally biased region" description="Pro residues" evidence="1">
    <location>
        <begin position="183"/>
        <end position="214"/>
    </location>
</feature>
<dbReference type="AlphaFoldDB" id="A0A1I8IE60"/>
<feature type="region of interest" description="Disordered" evidence="1">
    <location>
        <begin position="335"/>
        <end position="361"/>
    </location>
</feature>
<feature type="domain" description="Androglobin" evidence="2">
    <location>
        <begin position="366"/>
        <end position="493"/>
    </location>
</feature>
<dbReference type="Pfam" id="PF22068">
    <property type="entry name" value="Androglobin_II"/>
    <property type="match status" value="1"/>
</dbReference>
<dbReference type="InterPro" id="IPR054093">
    <property type="entry name" value="Androglobin_II"/>
</dbReference>
<dbReference type="SUPFAM" id="SSF101447">
    <property type="entry name" value="Formin homology 2 domain (FH2 domain)"/>
    <property type="match status" value="1"/>
</dbReference>
<evidence type="ECO:0000256" key="1">
    <source>
        <dbReference type="SAM" id="MobiDB-lite"/>
    </source>
</evidence>
<feature type="compositionally biased region" description="Low complexity" evidence="1">
    <location>
        <begin position="154"/>
        <end position="173"/>
    </location>
</feature>
<evidence type="ECO:0000313" key="4">
    <source>
        <dbReference type="WBParaSite" id="maker-uti_cns_0011915-snap-gene-0.5-mRNA-1"/>
    </source>
</evidence>
<evidence type="ECO:0000313" key="3">
    <source>
        <dbReference type="Proteomes" id="UP000095280"/>
    </source>
</evidence>
<dbReference type="InterPro" id="IPR053033">
    <property type="entry name" value="Androglobin-like"/>
</dbReference>
<dbReference type="PANTHER" id="PTHR46298:SF1">
    <property type="entry name" value="ANDROGLOBIN"/>
    <property type="match status" value="1"/>
</dbReference>
<organism evidence="3 4">
    <name type="scientific">Macrostomum lignano</name>
    <dbReference type="NCBI Taxonomy" id="282301"/>
    <lineage>
        <taxon>Eukaryota</taxon>
        <taxon>Metazoa</taxon>
        <taxon>Spiralia</taxon>
        <taxon>Lophotrochozoa</taxon>
        <taxon>Platyhelminthes</taxon>
        <taxon>Rhabditophora</taxon>
        <taxon>Macrostomorpha</taxon>
        <taxon>Macrostomida</taxon>
        <taxon>Macrostomidae</taxon>
        <taxon>Macrostomum</taxon>
    </lineage>
</organism>
<dbReference type="PANTHER" id="PTHR46298">
    <property type="entry name" value="ANDROGLOBIN"/>
    <property type="match status" value="1"/>
</dbReference>